<name>A0ACC6M6H4_9BACI</name>
<comment type="caution">
    <text evidence="1">The sequence shown here is derived from an EMBL/GenBank/DDBJ whole genome shotgun (WGS) entry which is preliminary data.</text>
</comment>
<evidence type="ECO:0000313" key="1">
    <source>
        <dbReference type="EMBL" id="MDX8046442.1"/>
    </source>
</evidence>
<gene>
    <name evidence="1" type="ORF">SH601_10655</name>
</gene>
<accession>A0ACC6M6H4</accession>
<keyword evidence="2" id="KW-1185">Reference proteome</keyword>
<organism evidence="1 2">
    <name type="scientific">Gracilibacillus pellucidus</name>
    <dbReference type="NCBI Taxonomy" id="3095368"/>
    <lineage>
        <taxon>Bacteria</taxon>
        <taxon>Bacillati</taxon>
        <taxon>Bacillota</taxon>
        <taxon>Bacilli</taxon>
        <taxon>Bacillales</taxon>
        <taxon>Bacillaceae</taxon>
        <taxon>Gracilibacillus</taxon>
    </lineage>
</organism>
<sequence>MKGSKITFIVVILVVLIVIGLFLLREVEDEQPMKEALAVESFIKSQLYKADGLIKTDLLDESTIYLSESIGLWMEYLIDKNDSTEFAKQFQTLSNHFLSEQSLIPWRIENETQAEANAVIDDLRIMKALLVAGEKWNDKKYTQLAADVGKSIAQFNIVDDYFIDHVNLQNNMPGDFLTLSYLDADAITMLYEHGWISEEQYERNRDLLINAPISSNGFFPKTYYPTDNHYEFDDEVNLIDQYYVGYHRAKWGGDVSELVQFTKDALREHDDILYGRFSNTTGEPVVTYEGASVYGLAILMCMEGQEIELANQLYSLMKEHQVLEESSPYNGGYMDLNTLKTHSFDNLIPLIAERRGMDENIF</sequence>
<dbReference type="EMBL" id="JAWZSR010000005">
    <property type="protein sequence ID" value="MDX8046442.1"/>
    <property type="molecule type" value="Genomic_DNA"/>
</dbReference>
<reference evidence="1" key="1">
    <citation type="submission" date="2023-11" db="EMBL/GenBank/DDBJ databases">
        <title>Gracilibacillus pellucida a moderately halophilic bacterium isolated from saline soil in Xinjiang province.</title>
        <authorList>
            <person name="Zhang Z."/>
            <person name="Tan F."/>
            <person name="Wang Y."/>
            <person name="Xia M."/>
        </authorList>
    </citation>
    <scope>NUCLEOTIDE SEQUENCE</scope>
    <source>
        <strain evidence="1">S3-1-1</strain>
    </source>
</reference>
<keyword evidence="1" id="KW-0449">Lipoprotein</keyword>
<evidence type="ECO:0000313" key="2">
    <source>
        <dbReference type="Proteomes" id="UP001277972"/>
    </source>
</evidence>
<dbReference type="Proteomes" id="UP001277972">
    <property type="component" value="Unassembled WGS sequence"/>
</dbReference>
<protein>
    <submittedName>
        <fullName evidence="1">Lipoprotein YdaJ</fullName>
    </submittedName>
</protein>
<proteinExistence type="predicted"/>